<evidence type="ECO:0008006" key="4">
    <source>
        <dbReference type="Google" id="ProtNLM"/>
    </source>
</evidence>
<gene>
    <name evidence="2" type="ORF">FEM03_17110</name>
</gene>
<organism evidence="2 3">
    <name type="scientific">Phragmitibacter flavus</name>
    <dbReference type="NCBI Taxonomy" id="2576071"/>
    <lineage>
        <taxon>Bacteria</taxon>
        <taxon>Pseudomonadati</taxon>
        <taxon>Verrucomicrobiota</taxon>
        <taxon>Verrucomicrobiia</taxon>
        <taxon>Verrucomicrobiales</taxon>
        <taxon>Verrucomicrobiaceae</taxon>
        <taxon>Phragmitibacter</taxon>
    </lineage>
</organism>
<accession>A0A5R8KBI2</accession>
<protein>
    <recommendedName>
        <fullName evidence="4">PepSY domain-containing protein</fullName>
    </recommendedName>
</protein>
<proteinExistence type="predicted"/>
<comment type="caution">
    <text evidence="2">The sequence shown here is derived from an EMBL/GenBank/DDBJ whole genome shotgun (WGS) entry which is preliminary data.</text>
</comment>
<keyword evidence="1" id="KW-0732">Signal</keyword>
<dbReference type="Proteomes" id="UP000306196">
    <property type="component" value="Unassembled WGS sequence"/>
</dbReference>
<feature type="signal peptide" evidence="1">
    <location>
        <begin position="1"/>
        <end position="27"/>
    </location>
</feature>
<sequence>MKPLLIPAFLFLTIACFGGMRSAPAPYAITSPGGHFVFSMTPGPKGKEYEKGSGICYKVNQDGTFTELWRTSDWYSEDIQLHYDGNVLASVGTWRSGDQEVDAKDLLAVAFYNKGKQVARYKISDLVKDEEKLVYSEGGLSWLEYELYVSPAFLPGEEVFQIKTVDGIRYRFDINTGEIVDSNKKDADSKLTEPGN</sequence>
<evidence type="ECO:0000256" key="1">
    <source>
        <dbReference type="SAM" id="SignalP"/>
    </source>
</evidence>
<dbReference type="RefSeq" id="WP_138087503.1">
    <property type="nucleotide sequence ID" value="NZ_VAUV01000012.1"/>
</dbReference>
<feature type="chain" id="PRO_5024380945" description="PepSY domain-containing protein" evidence="1">
    <location>
        <begin position="28"/>
        <end position="196"/>
    </location>
</feature>
<evidence type="ECO:0000313" key="2">
    <source>
        <dbReference type="EMBL" id="TLD69674.1"/>
    </source>
</evidence>
<dbReference type="OrthoDB" id="190233at2"/>
<reference evidence="2 3" key="1">
    <citation type="submission" date="2019-05" db="EMBL/GenBank/DDBJ databases">
        <title>Verrucobacter flavum gen. nov., sp. nov. a new member of the family Verrucomicrobiaceae.</title>
        <authorList>
            <person name="Szuroczki S."/>
            <person name="Abbaszade G."/>
            <person name="Szabo A."/>
            <person name="Felfoldi T."/>
            <person name="Schumann P."/>
            <person name="Boka K."/>
            <person name="Keki Z."/>
            <person name="Toumi M."/>
            <person name="Toth E."/>
        </authorList>
    </citation>
    <scope>NUCLEOTIDE SEQUENCE [LARGE SCALE GENOMIC DNA]</scope>
    <source>
        <strain evidence="2 3">MG-N-17</strain>
    </source>
</reference>
<dbReference type="EMBL" id="VAUV01000012">
    <property type="protein sequence ID" value="TLD69674.1"/>
    <property type="molecule type" value="Genomic_DNA"/>
</dbReference>
<evidence type="ECO:0000313" key="3">
    <source>
        <dbReference type="Proteomes" id="UP000306196"/>
    </source>
</evidence>
<keyword evidence="3" id="KW-1185">Reference proteome</keyword>
<name>A0A5R8KBI2_9BACT</name>
<dbReference type="PROSITE" id="PS51257">
    <property type="entry name" value="PROKAR_LIPOPROTEIN"/>
    <property type="match status" value="1"/>
</dbReference>
<dbReference type="AlphaFoldDB" id="A0A5R8KBI2"/>